<evidence type="ECO:0000256" key="1">
    <source>
        <dbReference type="SAM" id="Phobius"/>
    </source>
</evidence>
<feature type="transmembrane region" description="Helical" evidence="1">
    <location>
        <begin position="38"/>
        <end position="61"/>
    </location>
</feature>
<evidence type="ECO:0000313" key="2">
    <source>
        <dbReference type="EMBL" id="MBB5911194.1"/>
    </source>
</evidence>
<sequence>MTSRTMLFGLAPRIALSASLAVGGYVHADLYTHGYRWIPGIGPSFLIQSAASFALAAVVLAGPWTLRVAAAGLALGTLAAFVASRTTGVFGFTETGWNPAPQAALSVTAEVVTLLLCAVGLLRHLRHRASSDRAASV</sequence>
<proteinExistence type="predicted"/>
<keyword evidence="1" id="KW-0472">Membrane</keyword>
<protein>
    <submittedName>
        <fullName evidence="2">Uncharacterized protein</fullName>
    </submittedName>
</protein>
<dbReference type="EMBL" id="JACHIT010000001">
    <property type="protein sequence ID" value="MBB5911194.1"/>
    <property type="molecule type" value="Genomic_DNA"/>
</dbReference>
<accession>A0A7W9UFH0</accession>
<keyword evidence="1" id="KW-1133">Transmembrane helix</keyword>
<feature type="transmembrane region" description="Helical" evidence="1">
    <location>
        <begin position="103"/>
        <end position="122"/>
    </location>
</feature>
<comment type="caution">
    <text evidence="2">The sequence shown here is derived from an EMBL/GenBank/DDBJ whole genome shotgun (WGS) entry which is preliminary data.</text>
</comment>
<feature type="transmembrane region" description="Helical" evidence="1">
    <location>
        <begin position="68"/>
        <end position="91"/>
    </location>
</feature>
<keyword evidence="1" id="KW-0812">Transmembrane</keyword>
<dbReference type="AlphaFoldDB" id="A0A7W9UFH0"/>
<evidence type="ECO:0000313" key="3">
    <source>
        <dbReference type="Proteomes" id="UP000540412"/>
    </source>
</evidence>
<dbReference type="Proteomes" id="UP000540412">
    <property type="component" value="Unassembled WGS sequence"/>
</dbReference>
<organism evidence="2 3">
    <name type="scientific">Nocardia transvalensis</name>
    <dbReference type="NCBI Taxonomy" id="37333"/>
    <lineage>
        <taxon>Bacteria</taxon>
        <taxon>Bacillati</taxon>
        <taxon>Actinomycetota</taxon>
        <taxon>Actinomycetes</taxon>
        <taxon>Mycobacteriales</taxon>
        <taxon>Nocardiaceae</taxon>
        <taxon>Nocardia</taxon>
    </lineage>
</organism>
<keyword evidence="3" id="KW-1185">Reference proteome</keyword>
<name>A0A7W9UFH0_9NOCA</name>
<dbReference type="RefSeq" id="WP_040749230.1">
    <property type="nucleotide sequence ID" value="NZ_JACHIT010000001.1"/>
</dbReference>
<gene>
    <name evidence="2" type="ORF">BJY24_000061</name>
</gene>
<reference evidence="2 3" key="1">
    <citation type="submission" date="2020-08" db="EMBL/GenBank/DDBJ databases">
        <title>Sequencing the genomes of 1000 actinobacteria strains.</title>
        <authorList>
            <person name="Klenk H.-P."/>
        </authorList>
    </citation>
    <scope>NUCLEOTIDE SEQUENCE [LARGE SCALE GENOMIC DNA]</scope>
    <source>
        <strain evidence="2 3">DSM 43582</strain>
    </source>
</reference>